<dbReference type="GO" id="GO:0005737">
    <property type="term" value="C:cytoplasm"/>
    <property type="evidence" value="ECO:0007669"/>
    <property type="project" value="UniProtKB-SubCell"/>
</dbReference>
<sequence>MPKRRSGGEIPLPEGWEECRDFDGKVFFIDHNTHQTSWIDPRDRFIKPQTFADCIGDELPYGWEECHDPEIGVYYIDHINQVNQLEDPRQEWRSQQEHMLKEYLTTAQDDLQAKKEIYSVKEERLILAQDEYQHLTDTLTGWKSSRTSLTSNSSVGSKYDPDLLKADVHHAKKRVARLRRELDQIKAEMQYKEQGLETLSKVDQKLSGENSNYNITQATAIVGEIRQMQASLTEGEHEKQNLMQSLAKLKEEFLGHKNGGSSPDVSTLSIPHMSNTASQTDLRGEVGLRSGTYIAEIARTRLKYDEAKTKLSDLKHKLANVEEQMIPGQNEMDKDRLMLISEKEQLLRELRSIDMKGRSNADITCVQKKIQQLEFDINHAAEISNKQIADRLQLQVERTSLVKDLSDTTRLATTLETQLRSLYSSVSTLSVSSGSSLGSMGSLSSLSRSSLNSNSMIDIYGQQQHSSDLPDLHRRVEKLLQGHSISPIQEVHISDTTAAATNNYLQSVMASNLSSSMKSLSSRSSLSSVSPPISPYDIGPPPSYEQHMTGADRTRKVPSYSVNTNIGVIAEAPSGLQLNIMAEQSKLTGDPALLQVNPTAEFSPPVQTATGQSLQGEPGYQSVANNNARRAQYPDNLDLGSIPPLSPISETSSGVCNNLSGGNTRSVSAAVSDESVAGDSGVFEASVNITKRDDLDEVLEMNLESAQIQIKLKYEGVESQLLIGIEQGRNLSALAFPSGGKVYIKAALLPHLKNASVWETKPLSDLKSPKFSETFHLTIPEHKVRDKTLQVNVWSKHDIFGDECLGCVQVSLADFDPKLVSMRWYNVLSFKFMQADTTGIKPKTSQPSSTSSGSSSAPSSLTQKEGGDRVVQLLEASSARLEKTGSGSESSKTKSHHKGKHPIVAVLKEESSDESTIISSQTSTLTRNQGADEMQRHNDTEGSRFTIGDDEDEDEMDEEDEADYNEKIQEILEEFDHAVDIACNDDFIEQDDSAVRCDKETNTEARYSDRPPIKRRQDSIRSSTIRRSQTFSPACRPGSNYVCKLNRSDSDGSMPNFKKGSFHRHSMERRSLRWKKPPSIVEKGRKLPPRTSLDLELDLQAAQTKLTHLHDEINRLKQLKTLLEDAKSKGEAELPPWLADDEHFHKLLSDADKLTLRMIKTTQERHVQKEKRTFTKQDRRAQHLMKKVTKEVQMLKRNSPNSNALNFREKMAFFTTPNMTVPVIPNESTDNGDDPTIEEFLNDDDRKGEEV</sequence>
<dbReference type="GO" id="GO:0006355">
    <property type="term" value="P:regulation of DNA-templated transcription"/>
    <property type="evidence" value="ECO:0007669"/>
    <property type="project" value="TreeGrafter"/>
</dbReference>
<dbReference type="SUPFAM" id="SSF49562">
    <property type="entry name" value="C2 domain (Calcium/lipid-binding domain, CaLB)"/>
    <property type="match status" value="1"/>
</dbReference>
<protein>
    <recommendedName>
        <fullName evidence="4">Protein kibra</fullName>
    </recommendedName>
</protein>
<keyword evidence="9" id="KW-0805">Transcription regulation</keyword>
<gene>
    <name evidence="19" type="ORF">MCOR_11766</name>
</gene>
<feature type="domain" description="WW" evidence="18">
    <location>
        <begin position="57"/>
        <end position="90"/>
    </location>
</feature>
<reference evidence="19 20" key="1">
    <citation type="submission" date="2020-06" db="EMBL/GenBank/DDBJ databases">
        <authorList>
            <person name="Li R."/>
            <person name="Bekaert M."/>
        </authorList>
    </citation>
    <scope>NUCLEOTIDE SEQUENCE [LARGE SCALE GENOMIC DNA]</scope>
    <source>
        <strain evidence="20">wild</strain>
    </source>
</reference>
<feature type="region of interest" description="Disordered" evidence="16">
    <location>
        <begin position="879"/>
        <end position="960"/>
    </location>
</feature>
<dbReference type="SUPFAM" id="SSF51045">
    <property type="entry name" value="WW domain"/>
    <property type="match status" value="2"/>
</dbReference>
<evidence type="ECO:0000256" key="9">
    <source>
        <dbReference type="ARBA" id="ARBA00023015"/>
    </source>
</evidence>
<dbReference type="SMART" id="SM00239">
    <property type="entry name" value="C2"/>
    <property type="match status" value="1"/>
</dbReference>
<dbReference type="InterPro" id="IPR035892">
    <property type="entry name" value="C2_domain_sf"/>
</dbReference>
<keyword evidence="12" id="KW-0804">Transcription</keyword>
<comment type="similarity">
    <text evidence="3">Belongs to the WWC family. KIBRA subfamily.</text>
</comment>
<evidence type="ECO:0000256" key="3">
    <source>
        <dbReference type="ARBA" id="ARBA00010585"/>
    </source>
</evidence>
<evidence type="ECO:0000256" key="6">
    <source>
        <dbReference type="ARBA" id="ARBA00022490"/>
    </source>
</evidence>
<dbReference type="PANTHER" id="PTHR14791:SF29">
    <property type="entry name" value="PROTEIN KIBRA"/>
    <property type="match status" value="1"/>
</dbReference>
<feature type="compositionally biased region" description="Acidic residues" evidence="16">
    <location>
        <begin position="1230"/>
        <end position="1242"/>
    </location>
</feature>
<dbReference type="Gene3D" id="2.20.70.10">
    <property type="match status" value="2"/>
</dbReference>
<keyword evidence="11" id="KW-0472">Membrane</keyword>
<evidence type="ECO:0000256" key="14">
    <source>
        <dbReference type="ARBA" id="ARBA00025969"/>
    </source>
</evidence>
<dbReference type="InterPro" id="IPR000008">
    <property type="entry name" value="C2_dom"/>
</dbReference>
<feature type="domain" description="WW" evidence="18">
    <location>
        <begin position="10"/>
        <end position="43"/>
    </location>
</feature>
<evidence type="ECO:0000256" key="7">
    <source>
        <dbReference type="ARBA" id="ARBA00022553"/>
    </source>
</evidence>
<keyword evidence="10 15" id="KW-0175">Coiled coil</keyword>
<dbReference type="Pfam" id="PF00397">
    <property type="entry name" value="WW"/>
    <property type="match status" value="2"/>
</dbReference>
<evidence type="ECO:0000259" key="17">
    <source>
        <dbReference type="PROSITE" id="PS50004"/>
    </source>
</evidence>
<dbReference type="Pfam" id="PF00168">
    <property type="entry name" value="C2"/>
    <property type="match status" value="1"/>
</dbReference>
<dbReference type="InterPro" id="IPR001202">
    <property type="entry name" value="WW_dom"/>
</dbReference>
<dbReference type="GO" id="GO:0016477">
    <property type="term" value="P:cell migration"/>
    <property type="evidence" value="ECO:0007669"/>
    <property type="project" value="TreeGrafter"/>
</dbReference>
<dbReference type="Gene3D" id="2.60.40.150">
    <property type="entry name" value="C2 domain"/>
    <property type="match status" value="1"/>
</dbReference>
<evidence type="ECO:0000256" key="5">
    <source>
        <dbReference type="ARBA" id="ARBA00022475"/>
    </source>
</evidence>
<dbReference type="Pfam" id="PF25802">
    <property type="entry name" value="WWC1"/>
    <property type="match status" value="1"/>
</dbReference>
<dbReference type="GO" id="GO:0046621">
    <property type="term" value="P:negative regulation of organ growth"/>
    <property type="evidence" value="ECO:0007669"/>
    <property type="project" value="TreeGrafter"/>
</dbReference>
<evidence type="ECO:0000256" key="13">
    <source>
        <dbReference type="ARBA" id="ARBA00024960"/>
    </source>
</evidence>
<evidence type="ECO:0000256" key="2">
    <source>
        <dbReference type="ARBA" id="ARBA00004496"/>
    </source>
</evidence>
<evidence type="ECO:0000256" key="10">
    <source>
        <dbReference type="ARBA" id="ARBA00023054"/>
    </source>
</evidence>
<comment type="subcellular location">
    <subcellularLocation>
        <location evidence="1">Apical cell membrane</location>
    </subcellularLocation>
    <subcellularLocation>
        <location evidence="2">Cytoplasm</location>
    </subcellularLocation>
</comment>
<proteinExistence type="inferred from homology"/>
<dbReference type="CDD" id="cd00201">
    <property type="entry name" value="WW"/>
    <property type="match status" value="2"/>
</dbReference>
<feature type="coiled-coil region" evidence="15">
    <location>
        <begin position="297"/>
        <end position="324"/>
    </location>
</feature>
<evidence type="ECO:0000256" key="15">
    <source>
        <dbReference type="SAM" id="Coils"/>
    </source>
</evidence>
<feature type="compositionally biased region" description="Acidic residues" evidence="16">
    <location>
        <begin position="948"/>
        <end position="960"/>
    </location>
</feature>
<dbReference type="EMBL" id="CACVKT020002008">
    <property type="protein sequence ID" value="CAC5374351.1"/>
    <property type="molecule type" value="Genomic_DNA"/>
</dbReference>
<feature type="region of interest" description="Disordered" evidence="16">
    <location>
        <begin position="839"/>
        <end position="867"/>
    </location>
</feature>
<comment type="function">
    <text evidence="13">Regulator of the Hippo/SWH (Sav/Wts/Hpo) signaling pathway, a signaling pathway that plays a pivotal role in organ size control and tumor suppression by restricting proliferation and promoting apoptosis. The core of this pathway is composed of a kinase cascade wherein Hippo (Hpo), in complex with its regulatory protein Salvador (Sav), phosphorylates and activates Warts (Wts) in complex with its regulatory protein Mats, which in turn phosphorylates and inactivates the Yorkie (Yki) oncoprotein. Kibra acts synergistically along with Ex and Mer to regulate the Hippo signaling pathway.</text>
</comment>
<dbReference type="OrthoDB" id="2020426at2759"/>
<dbReference type="InterPro" id="IPR057747">
    <property type="entry name" value="WWC1_hairpin"/>
</dbReference>
<feature type="domain" description="C2" evidence="17">
    <location>
        <begin position="704"/>
        <end position="825"/>
    </location>
</feature>
<dbReference type="GO" id="GO:0035330">
    <property type="term" value="P:regulation of hippo signaling"/>
    <property type="evidence" value="ECO:0007669"/>
    <property type="project" value="TreeGrafter"/>
</dbReference>
<evidence type="ECO:0000259" key="18">
    <source>
        <dbReference type="PROSITE" id="PS50020"/>
    </source>
</evidence>
<evidence type="ECO:0000313" key="20">
    <source>
        <dbReference type="Proteomes" id="UP000507470"/>
    </source>
</evidence>
<feature type="compositionally biased region" description="Low complexity" evidence="16">
    <location>
        <begin position="1020"/>
        <end position="1032"/>
    </location>
</feature>
<evidence type="ECO:0000313" key="19">
    <source>
        <dbReference type="EMBL" id="CAC5374351.1"/>
    </source>
</evidence>
<evidence type="ECO:0000256" key="1">
    <source>
        <dbReference type="ARBA" id="ARBA00004221"/>
    </source>
</evidence>
<accession>A0A6J8AVC4</accession>
<feature type="compositionally biased region" description="Basic and acidic residues" evidence="16">
    <location>
        <begin position="999"/>
        <end position="1019"/>
    </location>
</feature>
<feature type="region of interest" description="Disordered" evidence="16">
    <location>
        <begin position="1220"/>
        <end position="1251"/>
    </location>
</feature>
<keyword evidence="6" id="KW-0963">Cytoplasm</keyword>
<feature type="compositionally biased region" description="Basic and acidic residues" evidence="16">
    <location>
        <begin position="933"/>
        <end position="942"/>
    </location>
</feature>
<dbReference type="AlphaFoldDB" id="A0A6J8AVC4"/>
<feature type="region of interest" description="Disordered" evidence="16">
    <location>
        <begin position="999"/>
        <end position="1034"/>
    </location>
</feature>
<dbReference type="PANTHER" id="PTHR14791">
    <property type="entry name" value="BOMB/KIRA PROTEINS"/>
    <property type="match status" value="1"/>
</dbReference>
<dbReference type="PROSITE" id="PS50004">
    <property type="entry name" value="C2"/>
    <property type="match status" value="1"/>
</dbReference>
<evidence type="ECO:0000256" key="16">
    <source>
        <dbReference type="SAM" id="MobiDB-lite"/>
    </source>
</evidence>
<dbReference type="PROSITE" id="PS50020">
    <property type="entry name" value="WW_DOMAIN_2"/>
    <property type="match status" value="2"/>
</dbReference>
<dbReference type="Proteomes" id="UP000507470">
    <property type="component" value="Unassembled WGS sequence"/>
</dbReference>
<dbReference type="PROSITE" id="PS01159">
    <property type="entry name" value="WW_DOMAIN_1"/>
    <property type="match status" value="1"/>
</dbReference>
<keyword evidence="8" id="KW-0677">Repeat</keyword>
<evidence type="ECO:0000256" key="4">
    <source>
        <dbReference type="ARBA" id="ARBA00013712"/>
    </source>
</evidence>
<dbReference type="GO" id="GO:0016324">
    <property type="term" value="C:apical plasma membrane"/>
    <property type="evidence" value="ECO:0007669"/>
    <property type="project" value="UniProtKB-SubCell"/>
</dbReference>
<keyword evidence="7" id="KW-0597">Phosphoprotein</keyword>
<name>A0A6J8AVC4_MYTCO</name>
<feature type="compositionally biased region" description="Low complexity" evidence="16">
    <location>
        <begin position="914"/>
        <end position="924"/>
    </location>
</feature>
<evidence type="ECO:0000256" key="8">
    <source>
        <dbReference type="ARBA" id="ARBA00022737"/>
    </source>
</evidence>
<dbReference type="InterPro" id="IPR036020">
    <property type="entry name" value="WW_dom_sf"/>
</dbReference>
<feature type="coiled-coil region" evidence="15">
    <location>
        <begin position="168"/>
        <end position="195"/>
    </location>
</feature>
<dbReference type="SMART" id="SM00456">
    <property type="entry name" value="WW"/>
    <property type="match status" value="2"/>
</dbReference>
<dbReference type="InterPro" id="IPR051105">
    <property type="entry name" value="WWC/KIBRA_Hippo_Reg"/>
</dbReference>
<organism evidence="19 20">
    <name type="scientific">Mytilus coruscus</name>
    <name type="common">Sea mussel</name>
    <dbReference type="NCBI Taxonomy" id="42192"/>
    <lineage>
        <taxon>Eukaryota</taxon>
        <taxon>Metazoa</taxon>
        <taxon>Spiralia</taxon>
        <taxon>Lophotrochozoa</taxon>
        <taxon>Mollusca</taxon>
        <taxon>Bivalvia</taxon>
        <taxon>Autobranchia</taxon>
        <taxon>Pteriomorphia</taxon>
        <taxon>Mytilida</taxon>
        <taxon>Mytiloidea</taxon>
        <taxon>Mytilidae</taxon>
        <taxon>Mytilinae</taxon>
        <taxon>Mytilus</taxon>
    </lineage>
</organism>
<keyword evidence="20" id="KW-1185">Reference proteome</keyword>
<evidence type="ECO:0000256" key="12">
    <source>
        <dbReference type="ARBA" id="ARBA00023163"/>
    </source>
</evidence>
<dbReference type="GO" id="GO:0019900">
    <property type="term" value="F:kinase binding"/>
    <property type="evidence" value="ECO:0007669"/>
    <property type="project" value="TreeGrafter"/>
</dbReference>
<feature type="compositionally biased region" description="Low complexity" evidence="16">
    <location>
        <begin position="842"/>
        <end position="862"/>
    </location>
</feature>
<comment type="subunit">
    <text evidence="14">Forms a complex with Mer and Ex. Interacts (via domain WW 1) with Ex (via RXPPXY motif). Interacts with Mer, Sav, Hpo and Wts.</text>
</comment>
<keyword evidence="5" id="KW-1003">Cell membrane</keyword>
<dbReference type="GO" id="GO:0060090">
    <property type="term" value="F:molecular adaptor activity"/>
    <property type="evidence" value="ECO:0007669"/>
    <property type="project" value="TreeGrafter"/>
</dbReference>
<feature type="coiled-coil region" evidence="15">
    <location>
        <begin position="1099"/>
        <end position="1129"/>
    </location>
</feature>
<evidence type="ECO:0000256" key="11">
    <source>
        <dbReference type="ARBA" id="ARBA00023136"/>
    </source>
</evidence>